<dbReference type="PANTHER" id="PTHR21137:SF35">
    <property type="entry name" value="ODORANT RECEPTOR 19A-RELATED"/>
    <property type="match status" value="1"/>
</dbReference>
<proteinExistence type="inferred from homology"/>
<evidence type="ECO:0000256" key="6">
    <source>
        <dbReference type="ARBA" id="ARBA00022989"/>
    </source>
</evidence>
<keyword evidence="3 10" id="KW-0716">Sensory transduction</keyword>
<feature type="transmembrane region" description="Helical" evidence="10">
    <location>
        <begin position="67"/>
        <end position="88"/>
    </location>
</feature>
<evidence type="ECO:0000256" key="9">
    <source>
        <dbReference type="ARBA" id="ARBA00023224"/>
    </source>
</evidence>
<evidence type="ECO:0000256" key="7">
    <source>
        <dbReference type="ARBA" id="ARBA00023136"/>
    </source>
</evidence>
<comment type="similarity">
    <text evidence="10">Belongs to the insect chemoreceptor superfamily. Heteromeric odorant receptor channel (TC 1.A.69) family.</text>
</comment>
<feature type="transmembrane region" description="Helical" evidence="10">
    <location>
        <begin position="281"/>
        <end position="301"/>
    </location>
</feature>
<comment type="caution">
    <text evidence="11">The sequence shown here is derived from an EMBL/GenBank/DDBJ whole genome shotgun (WGS) entry which is preliminary data.</text>
</comment>
<keyword evidence="4 10" id="KW-0812">Transmembrane</keyword>
<comment type="subcellular location">
    <subcellularLocation>
        <location evidence="1 10">Cell membrane</location>
        <topology evidence="1 10">Multi-pass membrane protein</topology>
    </subcellularLocation>
</comment>
<keyword evidence="9 10" id="KW-0807">Transducer</keyword>
<evidence type="ECO:0000256" key="4">
    <source>
        <dbReference type="ARBA" id="ARBA00022692"/>
    </source>
</evidence>
<keyword evidence="12" id="KW-1185">Reference proteome</keyword>
<feature type="transmembrane region" description="Helical" evidence="10">
    <location>
        <begin position="252"/>
        <end position="275"/>
    </location>
</feature>
<evidence type="ECO:0000256" key="1">
    <source>
        <dbReference type="ARBA" id="ARBA00004651"/>
    </source>
</evidence>
<evidence type="ECO:0000256" key="2">
    <source>
        <dbReference type="ARBA" id="ARBA00022475"/>
    </source>
</evidence>
<dbReference type="GO" id="GO:0004984">
    <property type="term" value="F:olfactory receptor activity"/>
    <property type="evidence" value="ECO:0007669"/>
    <property type="project" value="InterPro"/>
</dbReference>
<dbReference type="Proteomes" id="UP001168821">
    <property type="component" value="Unassembled WGS sequence"/>
</dbReference>
<evidence type="ECO:0000313" key="12">
    <source>
        <dbReference type="Proteomes" id="UP001168821"/>
    </source>
</evidence>
<sequence>MIFTTVWFIAFLLLIILIFLADDHLKLCHFFTIGIFQLKILKFFLGLNKRFDLDYFIQYGPLYFVSVYSLVCLITQPHITSIVIRSLQDTKIWKIGNAPKEIRNQVKKTALYVTLYMTTAVCMGLLLAVSLTISTDRDNALMYPYKLCEEYFPWFKTMSMFLFKLGFFLMTYTATSSPAFGIVYYYAEFVLQKHMLIYSIEKINANYQKRVYISLDNKQYHAAVTEKLSRLIEKHIALNKCSRQALEQSQIYVFLFQICGIGVMASVVVFYFSFSDSLTDQYFRIVALAVLSFLTLIGLAVGGQAFENIPEEVTNALVQVDWYHWNEINKKKYLVFLMNTSKVLTIKYSENISLNHRLGLQIAKTFFTAVSIMYRLRLNRDD</sequence>
<feature type="transmembrane region" description="Helical" evidence="10">
    <location>
        <begin position="28"/>
        <end position="47"/>
    </location>
</feature>
<dbReference type="GO" id="GO:0005886">
    <property type="term" value="C:plasma membrane"/>
    <property type="evidence" value="ECO:0007669"/>
    <property type="project" value="UniProtKB-SubCell"/>
</dbReference>
<dbReference type="PANTHER" id="PTHR21137">
    <property type="entry name" value="ODORANT RECEPTOR"/>
    <property type="match status" value="1"/>
</dbReference>
<protein>
    <recommendedName>
        <fullName evidence="10">Odorant receptor</fullName>
    </recommendedName>
</protein>
<evidence type="ECO:0000256" key="10">
    <source>
        <dbReference type="RuleBase" id="RU351113"/>
    </source>
</evidence>
<dbReference type="AlphaFoldDB" id="A0AA38MDM0"/>
<keyword evidence="7 10" id="KW-0472">Membrane</keyword>
<dbReference type="GO" id="GO:0005549">
    <property type="term" value="F:odorant binding"/>
    <property type="evidence" value="ECO:0007669"/>
    <property type="project" value="InterPro"/>
</dbReference>
<dbReference type="Pfam" id="PF02949">
    <property type="entry name" value="7tm_6"/>
    <property type="match status" value="1"/>
</dbReference>
<keyword evidence="2" id="KW-1003">Cell membrane</keyword>
<evidence type="ECO:0000256" key="5">
    <source>
        <dbReference type="ARBA" id="ARBA00022725"/>
    </source>
</evidence>
<feature type="transmembrane region" description="Helical" evidence="10">
    <location>
        <begin position="161"/>
        <end position="187"/>
    </location>
</feature>
<evidence type="ECO:0000256" key="8">
    <source>
        <dbReference type="ARBA" id="ARBA00023170"/>
    </source>
</evidence>
<organism evidence="11 12">
    <name type="scientific">Zophobas morio</name>
    <dbReference type="NCBI Taxonomy" id="2755281"/>
    <lineage>
        <taxon>Eukaryota</taxon>
        <taxon>Metazoa</taxon>
        <taxon>Ecdysozoa</taxon>
        <taxon>Arthropoda</taxon>
        <taxon>Hexapoda</taxon>
        <taxon>Insecta</taxon>
        <taxon>Pterygota</taxon>
        <taxon>Neoptera</taxon>
        <taxon>Endopterygota</taxon>
        <taxon>Coleoptera</taxon>
        <taxon>Polyphaga</taxon>
        <taxon>Cucujiformia</taxon>
        <taxon>Tenebrionidae</taxon>
        <taxon>Zophobas</taxon>
    </lineage>
</organism>
<feature type="transmembrane region" description="Helical" evidence="10">
    <location>
        <begin position="109"/>
        <end position="133"/>
    </location>
</feature>
<keyword evidence="5 10" id="KW-0552">Olfaction</keyword>
<accession>A0AA38MDM0</accession>
<evidence type="ECO:0000256" key="3">
    <source>
        <dbReference type="ARBA" id="ARBA00022606"/>
    </source>
</evidence>
<name>A0AA38MDM0_9CUCU</name>
<keyword evidence="8 10" id="KW-0675">Receptor</keyword>
<gene>
    <name evidence="11" type="ORF">Zmor_018217</name>
</gene>
<evidence type="ECO:0000313" key="11">
    <source>
        <dbReference type="EMBL" id="KAJ3652236.1"/>
    </source>
</evidence>
<dbReference type="InterPro" id="IPR004117">
    <property type="entry name" value="7tm6_olfct_rcpt"/>
</dbReference>
<dbReference type="EMBL" id="JALNTZ010000005">
    <property type="protein sequence ID" value="KAJ3652236.1"/>
    <property type="molecule type" value="Genomic_DNA"/>
</dbReference>
<dbReference type="GO" id="GO:0007165">
    <property type="term" value="P:signal transduction"/>
    <property type="evidence" value="ECO:0007669"/>
    <property type="project" value="UniProtKB-KW"/>
</dbReference>
<feature type="transmembrane region" description="Helical" evidence="10">
    <location>
        <begin position="6"/>
        <end position="21"/>
    </location>
</feature>
<reference evidence="11" key="1">
    <citation type="journal article" date="2023" name="G3 (Bethesda)">
        <title>Whole genome assemblies of Zophobas morio and Tenebrio molitor.</title>
        <authorList>
            <person name="Kaur S."/>
            <person name="Stinson S.A."/>
            <person name="diCenzo G.C."/>
        </authorList>
    </citation>
    <scope>NUCLEOTIDE SEQUENCE</scope>
    <source>
        <strain evidence="11">QUZm001</strain>
    </source>
</reference>
<keyword evidence="6 10" id="KW-1133">Transmembrane helix</keyword>